<dbReference type="STRING" id="1193182.BN11_20022"/>
<organism evidence="8 9">
    <name type="scientific">Nostocoides australiense Ben110</name>
    <dbReference type="NCBI Taxonomy" id="1193182"/>
    <lineage>
        <taxon>Bacteria</taxon>
        <taxon>Bacillati</taxon>
        <taxon>Actinomycetota</taxon>
        <taxon>Actinomycetes</taxon>
        <taxon>Micrococcales</taxon>
        <taxon>Intrasporangiaceae</taxon>
        <taxon>Nostocoides</taxon>
    </lineage>
</organism>
<feature type="domain" description="Aminotransferase class I/classII large" evidence="7">
    <location>
        <begin position="34"/>
        <end position="348"/>
    </location>
</feature>
<dbReference type="CDD" id="cd00609">
    <property type="entry name" value="AAT_like"/>
    <property type="match status" value="1"/>
</dbReference>
<comment type="catalytic activity">
    <reaction evidence="6">
        <text>an aromatic L-alpha-amino acid + 2-oxoglutarate = an aromatic oxo-acid + L-glutamate</text>
        <dbReference type="Rhea" id="RHEA:17533"/>
        <dbReference type="ChEBI" id="CHEBI:16810"/>
        <dbReference type="ChEBI" id="CHEBI:29985"/>
        <dbReference type="ChEBI" id="CHEBI:73309"/>
        <dbReference type="ChEBI" id="CHEBI:84824"/>
        <dbReference type="EC" id="2.6.1.57"/>
    </reaction>
</comment>
<reference evidence="8 9" key="1">
    <citation type="journal article" date="2013" name="ISME J.">
        <title>A metabolic model for members of the genus Tetrasphaera involved in enhanced biological phosphorus removal.</title>
        <authorList>
            <person name="Kristiansen R."/>
            <person name="Nguyen H.T.T."/>
            <person name="Saunders A.M."/>
            <person name="Nielsen J.L."/>
            <person name="Wimmer R."/>
            <person name="Le V.Q."/>
            <person name="McIlroy S.J."/>
            <person name="Petrovski S."/>
            <person name="Seviour R.J."/>
            <person name="Calteau A."/>
            <person name="Nielsen K.L."/>
            <person name="Nielsen P.H."/>
        </authorList>
    </citation>
    <scope>NUCLEOTIDE SEQUENCE [LARGE SCALE GENOMIC DNA]</scope>
    <source>
        <strain evidence="8 9">Ben110</strain>
    </source>
</reference>
<dbReference type="InterPro" id="IPR004839">
    <property type="entry name" value="Aminotransferase_I/II_large"/>
</dbReference>
<dbReference type="InterPro" id="IPR005861">
    <property type="entry name" value="HisP_aminotrans"/>
</dbReference>
<dbReference type="AlphaFoldDB" id="W6K300"/>
<dbReference type="InterPro" id="IPR015421">
    <property type="entry name" value="PyrdxlP-dep_Trfase_major"/>
</dbReference>
<dbReference type="EMBL" id="CAJA01000112">
    <property type="protein sequence ID" value="CCH72819.1"/>
    <property type="molecule type" value="Genomic_DNA"/>
</dbReference>
<dbReference type="InterPro" id="IPR050106">
    <property type="entry name" value="HistidinolP_aminotransfase"/>
</dbReference>
<dbReference type="PROSITE" id="PS00599">
    <property type="entry name" value="AA_TRANSFER_CLASS_2"/>
    <property type="match status" value="1"/>
</dbReference>
<keyword evidence="9" id="KW-1185">Reference proteome</keyword>
<dbReference type="Gene3D" id="3.90.1150.10">
    <property type="entry name" value="Aspartate Aminotransferase, domain 1"/>
    <property type="match status" value="1"/>
</dbReference>
<evidence type="ECO:0000256" key="2">
    <source>
        <dbReference type="ARBA" id="ARBA00011738"/>
    </source>
</evidence>
<evidence type="ECO:0000256" key="3">
    <source>
        <dbReference type="ARBA" id="ARBA00022576"/>
    </source>
</evidence>
<dbReference type="SUPFAM" id="SSF53383">
    <property type="entry name" value="PLP-dependent transferases"/>
    <property type="match status" value="1"/>
</dbReference>
<dbReference type="HAMAP" id="MF_01023">
    <property type="entry name" value="HisC_aminotrans_2"/>
    <property type="match status" value="1"/>
</dbReference>
<evidence type="ECO:0000256" key="1">
    <source>
        <dbReference type="ARBA" id="ARBA00001933"/>
    </source>
</evidence>
<dbReference type="GO" id="GO:0004400">
    <property type="term" value="F:histidinol-phosphate transaminase activity"/>
    <property type="evidence" value="ECO:0007669"/>
    <property type="project" value="InterPro"/>
</dbReference>
<feature type="modified residue" description="N6-(pyridoxal phosphate)lysine" evidence="6">
    <location>
        <position position="223"/>
    </location>
</feature>
<keyword evidence="3 6" id="KW-0032">Aminotransferase</keyword>
<dbReference type="NCBIfam" id="TIGR01141">
    <property type="entry name" value="hisC"/>
    <property type="match status" value="1"/>
</dbReference>
<comment type="caution">
    <text evidence="8">The sequence shown here is derived from an EMBL/GenBank/DDBJ whole genome shotgun (WGS) entry which is preliminary data.</text>
</comment>
<keyword evidence="4 6" id="KW-0808">Transferase</keyword>
<dbReference type="GO" id="GO:0000105">
    <property type="term" value="P:L-histidine biosynthetic process"/>
    <property type="evidence" value="ECO:0007669"/>
    <property type="project" value="InterPro"/>
</dbReference>
<dbReference type="HAMAP" id="MF_01513">
    <property type="entry name" value="Phe_aminotrans_2"/>
    <property type="match status" value="1"/>
</dbReference>
<dbReference type="InterPro" id="IPR024892">
    <property type="entry name" value="ArAT"/>
</dbReference>
<evidence type="ECO:0000256" key="5">
    <source>
        <dbReference type="ARBA" id="ARBA00022898"/>
    </source>
</evidence>
<dbReference type="Proteomes" id="UP000035763">
    <property type="component" value="Unassembled WGS sequence"/>
</dbReference>
<keyword evidence="5 6" id="KW-0663">Pyridoxal phosphate</keyword>
<dbReference type="InterPro" id="IPR015422">
    <property type="entry name" value="PyrdxlP-dep_Trfase_small"/>
</dbReference>
<evidence type="ECO:0000256" key="6">
    <source>
        <dbReference type="HAMAP-Rule" id="MF_01513"/>
    </source>
</evidence>
<dbReference type="GO" id="GO:0008793">
    <property type="term" value="F:aromatic-amino-acid transaminase activity"/>
    <property type="evidence" value="ECO:0007669"/>
    <property type="project" value="UniProtKB-UniRule"/>
</dbReference>
<dbReference type="InterPro" id="IPR001917">
    <property type="entry name" value="Aminotrans_II_pyridoxalP_BS"/>
</dbReference>
<dbReference type="EC" id="2.6.1.57" evidence="6"/>
<dbReference type="GO" id="GO:0030170">
    <property type="term" value="F:pyridoxal phosphate binding"/>
    <property type="evidence" value="ECO:0007669"/>
    <property type="project" value="UniProtKB-UniRule"/>
</dbReference>
<dbReference type="OrthoDB" id="9809616at2"/>
<evidence type="ECO:0000313" key="8">
    <source>
        <dbReference type="EMBL" id="CCH72819.1"/>
    </source>
</evidence>
<comment type="similarity">
    <text evidence="6">Belongs to the class-II pyridoxal-phosphate-dependent aminotransferase family.</text>
</comment>
<evidence type="ECO:0000313" key="9">
    <source>
        <dbReference type="Proteomes" id="UP000035763"/>
    </source>
</evidence>
<gene>
    <name evidence="6" type="primary">pat</name>
    <name evidence="8" type="ORF">BN11_20022</name>
</gene>
<comment type="subunit">
    <text evidence="2 6">Homodimer.</text>
</comment>
<dbReference type="PANTHER" id="PTHR43643">
    <property type="entry name" value="HISTIDINOL-PHOSPHATE AMINOTRANSFERASE 2"/>
    <property type="match status" value="1"/>
</dbReference>
<dbReference type="InterPro" id="IPR015424">
    <property type="entry name" value="PyrdxlP-dep_Trfase"/>
</dbReference>
<evidence type="ECO:0000259" key="7">
    <source>
        <dbReference type="Pfam" id="PF00155"/>
    </source>
</evidence>
<dbReference type="PANTHER" id="PTHR43643:SF3">
    <property type="entry name" value="HISTIDINOL-PHOSPHATE AMINOTRANSFERASE"/>
    <property type="match status" value="1"/>
</dbReference>
<name>W6K300_9MICO</name>
<proteinExistence type="inferred from homology"/>
<dbReference type="NCBIfam" id="NF002878">
    <property type="entry name" value="PRK03321.1"/>
    <property type="match status" value="1"/>
</dbReference>
<dbReference type="RefSeq" id="WP_048693005.1">
    <property type="nucleotide sequence ID" value="NZ_HG764815.1"/>
</dbReference>
<comment type="function">
    <text evidence="6">Aminotransferase that catalyzes the conversion of aromatic amino acids and 2-oxoglutarate into corresponding aromatic oxo acids and L-glutamate.</text>
</comment>
<protein>
    <recommendedName>
        <fullName evidence="6">Aromatic amino acid aminotransferase</fullName>
        <shortName evidence="6">ArAT</shortName>
        <ecNumber evidence="6">2.6.1.57</ecNumber>
    </recommendedName>
</protein>
<evidence type="ECO:0000256" key="4">
    <source>
        <dbReference type="ARBA" id="ARBA00022679"/>
    </source>
</evidence>
<dbReference type="Gene3D" id="3.40.640.10">
    <property type="entry name" value="Type I PLP-dependent aspartate aminotransferase-like (Major domain)"/>
    <property type="match status" value="1"/>
</dbReference>
<dbReference type="Pfam" id="PF00155">
    <property type="entry name" value="Aminotran_1_2"/>
    <property type="match status" value="1"/>
</dbReference>
<sequence>MSDAPEPRPLLDDLPAYKPGLPPAPVPGMTAYKISSNENPYPPLPSVLDTVRSAAERMNRYPDASNGALRQALSRFLDVPEDWIACGTGSVAVLGQIITAMCDPDDEVVFAWRSFEAYPIVVTLAAAKGVPVPLTADHRHDLSAMAAAITPRTKVVLVCTPNNPTGTVVTDAELRMFLDRVPRRVLVVIDEAYVEFGADPTAPDAMELLREHPNVCVLRTFSKAYGLAGLRVGYAVAHPPIAVALRMTATPFGVNLLAQEAAVSSLEAGDELDVRVKDLVAERDRVEAALAEQGWRLPPSQANFVWFPLGADTPDFARVCEEQALTVRPYDHDGVRATIGEPEASDRLIEIAATWRAAHS</sequence>
<comment type="cofactor">
    <cofactor evidence="1 6">
        <name>pyridoxal 5'-phosphate</name>
        <dbReference type="ChEBI" id="CHEBI:597326"/>
    </cofactor>
</comment>
<accession>W6K300</accession>